<keyword evidence="9 14" id="KW-0238">DNA-binding</keyword>
<organism evidence="17 18">
    <name type="scientific">Methylocapsa polymorpha</name>
    <dbReference type="NCBI Taxonomy" id="3080828"/>
    <lineage>
        <taxon>Bacteria</taxon>
        <taxon>Pseudomonadati</taxon>
        <taxon>Pseudomonadota</taxon>
        <taxon>Alphaproteobacteria</taxon>
        <taxon>Hyphomicrobiales</taxon>
        <taxon>Beijerinckiaceae</taxon>
        <taxon>Methylocapsa</taxon>
    </lineage>
</organism>
<evidence type="ECO:0000256" key="7">
    <source>
        <dbReference type="ARBA" id="ARBA00023012"/>
    </source>
</evidence>
<feature type="domain" description="Response regulatory" evidence="15">
    <location>
        <begin position="25"/>
        <end position="141"/>
    </location>
</feature>
<evidence type="ECO:0000256" key="12">
    <source>
        <dbReference type="ARBA" id="ARBA00024735"/>
    </source>
</evidence>
<feature type="modified residue" description="4-aspartylphosphate" evidence="13">
    <location>
        <position position="74"/>
    </location>
</feature>
<dbReference type="NCBIfam" id="TIGR02154">
    <property type="entry name" value="PhoB"/>
    <property type="match status" value="1"/>
</dbReference>
<dbReference type="Gene3D" id="3.40.50.2300">
    <property type="match status" value="1"/>
</dbReference>
<dbReference type="InterPro" id="IPR039420">
    <property type="entry name" value="WalR-like"/>
</dbReference>
<evidence type="ECO:0000259" key="16">
    <source>
        <dbReference type="PROSITE" id="PS51755"/>
    </source>
</evidence>
<evidence type="ECO:0000256" key="11">
    <source>
        <dbReference type="ARBA" id="ARBA00023163"/>
    </source>
</evidence>
<dbReference type="Proteomes" id="UP001626536">
    <property type="component" value="Chromosome"/>
</dbReference>
<evidence type="ECO:0000256" key="8">
    <source>
        <dbReference type="ARBA" id="ARBA00023015"/>
    </source>
</evidence>
<dbReference type="PANTHER" id="PTHR48111">
    <property type="entry name" value="REGULATOR OF RPOS"/>
    <property type="match status" value="1"/>
</dbReference>
<evidence type="ECO:0000313" key="18">
    <source>
        <dbReference type="Proteomes" id="UP001626536"/>
    </source>
</evidence>
<protein>
    <recommendedName>
        <fullName evidence="2">Phosphate regulon transcriptional regulatory protein PhoB</fullName>
    </recommendedName>
</protein>
<comment type="subcellular location">
    <subcellularLocation>
        <location evidence="1">Cytoplasm</location>
    </subcellularLocation>
</comment>
<dbReference type="InterPro" id="IPR001789">
    <property type="entry name" value="Sig_transdc_resp-reg_receiver"/>
</dbReference>
<keyword evidence="18" id="KW-1185">Reference proteome</keyword>
<dbReference type="Gene3D" id="6.10.250.690">
    <property type="match status" value="1"/>
</dbReference>
<dbReference type="SUPFAM" id="SSF46894">
    <property type="entry name" value="C-terminal effector domain of the bipartite response regulators"/>
    <property type="match status" value="1"/>
</dbReference>
<keyword evidence="3" id="KW-0813">Transport</keyword>
<feature type="DNA-binding region" description="OmpR/PhoB-type" evidence="14">
    <location>
        <begin position="150"/>
        <end position="248"/>
    </location>
</feature>
<sequence>MSDAQTTNETRGNAGRGAASAPAARILVVEDEAALSLLLAYNLEAEGFIVDRVERGDEAEVRLSETVPDLVILDWMLPGVSGLEICRRLRAREATRGLPVIMLTARGEESERVRGLSIGADDYVVKPFSVPELMARVRALLRRARPDRVTGVLSAGDLELDRQNWRVHRAGRDVHLGPTEFRLLEHLMEKPGRVFSRAQLLDSVWGLSAEIDERTVDVHVGRLRKALSRGAEKDPIRTVRGAGYSFDETFGKTC</sequence>
<evidence type="ECO:0000256" key="6">
    <source>
        <dbReference type="ARBA" id="ARBA00022592"/>
    </source>
</evidence>
<dbReference type="InterPro" id="IPR001867">
    <property type="entry name" value="OmpR/PhoB-type_DNA-bd"/>
</dbReference>
<dbReference type="CDD" id="cd00383">
    <property type="entry name" value="trans_reg_C"/>
    <property type="match status" value="1"/>
</dbReference>
<comment type="function">
    <text evidence="12">This protein is a positive regulator for the phosphate regulon. Transcription of this operon is positively regulated by PhoB and PhoR when phosphate is limited.</text>
</comment>
<dbReference type="SUPFAM" id="SSF52172">
    <property type="entry name" value="CheY-like"/>
    <property type="match status" value="1"/>
</dbReference>
<reference evidence="17 18" key="1">
    <citation type="submission" date="2023-10" db="EMBL/GenBank/DDBJ databases">
        <title>Novel methanotroph of the genus Methylocapsa from a subarctic wetland.</title>
        <authorList>
            <person name="Belova S.E."/>
            <person name="Oshkin I.Y."/>
            <person name="Miroshnikov K."/>
            <person name="Dedysh S.N."/>
        </authorList>
    </citation>
    <scope>NUCLEOTIDE SEQUENCE [LARGE SCALE GENOMIC DNA]</scope>
    <source>
        <strain evidence="17 18">RX1</strain>
    </source>
</reference>
<evidence type="ECO:0000313" key="17">
    <source>
        <dbReference type="EMBL" id="WOJ89739.1"/>
    </source>
</evidence>
<dbReference type="CDD" id="cd17574">
    <property type="entry name" value="REC_OmpR"/>
    <property type="match status" value="1"/>
</dbReference>
<evidence type="ECO:0000256" key="5">
    <source>
        <dbReference type="ARBA" id="ARBA00022553"/>
    </source>
</evidence>
<proteinExistence type="predicted"/>
<keyword evidence="10" id="KW-0010">Activator</keyword>
<dbReference type="Gene3D" id="1.10.10.10">
    <property type="entry name" value="Winged helix-like DNA-binding domain superfamily/Winged helix DNA-binding domain"/>
    <property type="match status" value="1"/>
</dbReference>
<feature type="domain" description="OmpR/PhoB-type" evidence="16">
    <location>
        <begin position="150"/>
        <end position="248"/>
    </location>
</feature>
<evidence type="ECO:0000256" key="13">
    <source>
        <dbReference type="PROSITE-ProRule" id="PRU00169"/>
    </source>
</evidence>
<evidence type="ECO:0000256" key="1">
    <source>
        <dbReference type="ARBA" id="ARBA00004496"/>
    </source>
</evidence>
<dbReference type="PROSITE" id="PS50110">
    <property type="entry name" value="RESPONSE_REGULATORY"/>
    <property type="match status" value="1"/>
</dbReference>
<keyword evidence="4" id="KW-0963">Cytoplasm</keyword>
<evidence type="ECO:0000256" key="10">
    <source>
        <dbReference type="ARBA" id="ARBA00023159"/>
    </source>
</evidence>
<keyword evidence="8" id="KW-0805">Transcription regulation</keyword>
<evidence type="ECO:0000259" key="15">
    <source>
        <dbReference type="PROSITE" id="PS50110"/>
    </source>
</evidence>
<evidence type="ECO:0000256" key="2">
    <source>
        <dbReference type="ARBA" id="ARBA00013332"/>
    </source>
</evidence>
<dbReference type="SMART" id="SM00862">
    <property type="entry name" value="Trans_reg_C"/>
    <property type="match status" value="1"/>
</dbReference>
<dbReference type="Pfam" id="PF00486">
    <property type="entry name" value="Trans_reg_C"/>
    <property type="match status" value="1"/>
</dbReference>
<dbReference type="EMBL" id="CP136862">
    <property type="protein sequence ID" value="WOJ89739.1"/>
    <property type="molecule type" value="Genomic_DNA"/>
</dbReference>
<evidence type="ECO:0000256" key="4">
    <source>
        <dbReference type="ARBA" id="ARBA00022490"/>
    </source>
</evidence>
<keyword evidence="11" id="KW-0804">Transcription</keyword>
<keyword evidence="7" id="KW-0902">Two-component regulatory system</keyword>
<dbReference type="Pfam" id="PF00072">
    <property type="entry name" value="Response_reg"/>
    <property type="match status" value="1"/>
</dbReference>
<name>A0ABZ0HR14_9HYPH</name>
<dbReference type="PANTHER" id="PTHR48111:SF40">
    <property type="entry name" value="PHOSPHATE REGULON TRANSCRIPTIONAL REGULATORY PROTEIN PHOB"/>
    <property type="match status" value="1"/>
</dbReference>
<keyword evidence="6" id="KW-0592">Phosphate transport</keyword>
<evidence type="ECO:0000256" key="9">
    <source>
        <dbReference type="ARBA" id="ARBA00023125"/>
    </source>
</evidence>
<dbReference type="InterPro" id="IPR011879">
    <property type="entry name" value="Sig_transdc_resp-reg_PhoB"/>
</dbReference>
<evidence type="ECO:0000256" key="14">
    <source>
        <dbReference type="PROSITE-ProRule" id="PRU01091"/>
    </source>
</evidence>
<dbReference type="RefSeq" id="WP_407339183.1">
    <property type="nucleotide sequence ID" value="NZ_CP136862.1"/>
</dbReference>
<accession>A0ABZ0HR14</accession>
<dbReference type="InterPro" id="IPR036388">
    <property type="entry name" value="WH-like_DNA-bd_sf"/>
</dbReference>
<dbReference type="SMART" id="SM00448">
    <property type="entry name" value="REC"/>
    <property type="match status" value="1"/>
</dbReference>
<dbReference type="InterPro" id="IPR011006">
    <property type="entry name" value="CheY-like_superfamily"/>
</dbReference>
<keyword evidence="5 13" id="KW-0597">Phosphoprotein</keyword>
<evidence type="ECO:0000256" key="3">
    <source>
        <dbReference type="ARBA" id="ARBA00022448"/>
    </source>
</evidence>
<gene>
    <name evidence="17" type="primary">phoB</name>
    <name evidence="17" type="ORF">RZS28_00005</name>
</gene>
<dbReference type="InterPro" id="IPR016032">
    <property type="entry name" value="Sig_transdc_resp-reg_C-effctor"/>
</dbReference>
<dbReference type="PROSITE" id="PS51755">
    <property type="entry name" value="OMPR_PHOB"/>
    <property type="match status" value="1"/>
</dbReference>